<comment type="caution">
    <text evidence="3">The sequence shown here is derived from an EMBL/GenBank/DDBJ whole genome shotgun (WGS) entry which is preliminary data.</text>
</comment>
<sequence length="171" mass="18293">MRLLPLLAVTLVLASCAAVPKPQPAAPRPVPSYTPPPPPPRPLSSDWRDWPYTPGDWRYRQEARGSIAAFGAGGAPVFTIRCDLAAGAVTLSRPGTAAGPATMTIRTSTLLRALPLQDSADTLTATLAPRDPLLEAMGFSRGRFIIEQTGAPRLVLPSWAEIGRVTEDCRR</sequence>
<keyword evidence="4" id="KW-1185">Reference proteome</keyword>
<proteinExistence type="predicted"/>
<dbReference type="RefSeq" id="WP_345862751.1">
    <property type="nucleotide sequence ID" value="NZ_JBDIMF010000001.1"/>
</dbReference>
<keyword evidence="2" id="KW-0732">Signal</keyword>
<evidence type="ECO:0000313" key="4">
    <source>
        <dbReference type="Proteomes" id="UP001404104"/>
    </source>
</evidence>
<dbReference type="EMBL" id="JBDIMF010000001">
    <property type="protein sequence ID" value="MEN2785302.1"/>
    <property type="molecule type" value="Genomic_DNA"/>
</dbReference>
<feature type="signal peptide" evidence="2">
    <location>
        <begin position="1"/>
        <end position="17"/>
    </location>
</feature>
<organism evidence="3 4">
    <name type="scientific">Sphingomonas qilianensis</name>
    <dbReference type="NCBI Taxonomy" id="1736690"/>
    <lineage>
        <taxon>Bacteria</taxon>
        <taxon>Pseudomonadati</taxon>
        <taxon>Pseudomonadota</taxon>
        <taxon>Alphaproteobacteria</taxon>
        <taxon>Sphingomonadales</taxon>
        <taxon>Sphingomonadaceae</taxon>
        <taxon>Sphingomonas</taxon>
    </lineage>
</organism>
<dbReference type="Proteomes" id="UP001404104">
    <property type="component" value="Unassembled WGS sequence"/>
</dbReference>
<protein>
    <recommendedName>
        <fullName evidence="5">Lipoprotein</fullName>
    </recommendedName>
</protein>
<reference evidence="3 4" key="1">
    <citation type="submission" date="2024-05" db="EMBL/GenBank/DDBJ databases">
        <authorList>
            <person name="Liu Q."/>
            <person name="Xin Y.-H."/>
        </authorList>
    </citation>
    <scope>NUCLEOTIDE SEQUENCE [LARGE SCALE GENOMIC DNA]</scope>
    <source>
        <strain evidence="3 4">CGMCC 1.15349</strain>
    </source>
</reference>
<evidence type="ECO:0000313" key="3">
    <source>
        <dbReference type="EMBL" id="MEN2785302.1"/>
    </source>
</evidence>
<evidence type="ECO:0000256" key="1">
    <source>
        <dbReference type="SAM" id="MobiDB-lite"/>
    </source>
</evidence>
<accession>A0ABU9XN98</accession>
<evidence type="ECO:0008006" key="5">
    <source>
        <dbReference type="Google" id="ProtNLM"/>
    </source>
</evidence>
<evidence type="ECO:0000256" key="2">
    <source>
        <dbReference type="SAM" id="SignalP"/>
    </source>
</evidence>
<name>A0ABU9XN98_9SPHN</name>
<feature type="region of interest" description="Disordered" evidence="1">
    <location>
        <begin position="21"/>
        <end position="47"/>
    </location>
</feature>
<feature type="compositionally biased region" description="Pro residues" evidence="1">
    <location>
        <begin position="21"/>
        <end position="42"/>
    </location>
</feature>
<dbReference type="PROSITE" id="PS51257">
    <property type="entry name" value="PROKAR_LIPOPROTEIN"/>
    <property type="match status" value="1"/>
</dbReference>
<feature type="chain" id="PRO_5045413566" description="Lipoprotein" evidence="2">
    <location>
        <begin position="18"/>
        <end position="171"/>
    </location>
</feature>
<gene>
    <name evidence="3" type="ORF">ABC969_02575</name>
</gene>